<evidence type="ECO:0000256" key="2">
    <source>
        <dbReference type="SAM" id="Phobius"/>
    </source>
</evidence>
<keyword evidence="1" id="KW-0175">Coiled coil</keyword>
<accession>A0A1G2QK60</accession>
<comment type="caution">
    <text evidence="3">The sequence shown here is derived from an EMBL/GenBank/DDBJ whole genome shotgun (WGS) entry which is preliminary data.</text>
</comment>
<protein>
    <submittedName>
        <fullName evidence="3">Uncharacterized protein</fullName>
    </submittedName>
</protein>
<evidence type="ECO:0000313" key="4">
    <source>
        <dbReference type="Proteomes" id="UP000177140"/>
    </source>
</evidence>
<organism evidence="3 4">
    <name type="scientific">Candidatus Vogelbacteria bacterium RIFOXYD2_FULL_44_9</name>
    <dbReference type="NCBI Taxonomy" id="1802441"/>
    <lineage>
        <taxon>Bacteria</taxon>
        <taxon>Candidatus Vogeliibacteriota</taxon>
    </lineage>
</organism>
<keyword evidence="2" id="KW-0472">Membrane</keyword>
<evidence type="ECO:0000313" key="3">
    <source>
        <dbReference type="EMBL" id="OHA60793.1"/>
    </source>
</evidence>
<sequence length="125" mass="14209">MFKRTFSFFDKLEDKTRGFLSHYPTFYAIIGGVGLILFWRGIWEGSINIGLSNFASMIIGALILLSTGIFVSYFIGDQILLSGLRGEKKIIEKTENELESEVNKLDNLNHKLNELKEMVEKLSAK</sequence>
<feature type="transmembrane region" description="Helical" evidence="2">
    <location>
        <begin position="20"/>
        <end position="42"/>
    </location>
</feature>
<feature type="coiled-coil region" evidence="1">
    <location>
        <begin position="81"/>
        <end position="125"/>
    </location>
</feature>
<evidence type="ECO:0000256" key="1">
    <source>
        <dbReference type="SAM" id="Coils"/>
    </source>
</evidence>
<feature type="transmembrane region" description="Helical" evidence="2">
    <location>
        <begin position="54"/>
        <end position="75"/>
    </location>
</feature>
<keyword evidence="2" id="KW-0812">Transmembrane</keyword>
<gene>
    <name evidence="3" type="ORF">A2556_00950</name>
</gene>
<name>A0A1G2QK60_9BACT</name>
<dbReference type="Proteomes" id="UP000177140">
    <property type="component" value="Unassembled WGS sequence"/>
</dbReference>
<proteinExistence type="predicted"/>
<dbReference type="EMBL" id="MHTM01000045">
    <property type="protein sequence ID" value="OHA60793.1"/>
    <property type="molecule type" value="Genomic_DNA"/>
</dbReference>
<reference evidence="3 4" key="1">
    <citation type="journal article" date="2016" name="Nat. Commun.">
        <title>Thousands of microbial genomes shed light on interconnected biogeochemical processes in an aquifer system.</title>
        <authorList>
            <person name="Anantharaman K."/>
            <person name="Brown C.T."/>
            <person name="Hug L.A."/>
            <person name="Sharon I."/>
            <person name="Castelle C.J."/>
            <person name="Probst A.J."/>
            <person name="Thomas B.C."/>
            <person name="Singh A."/>
            <person name="Wilkins M.J."/>
            <person name="Karaoz U."/>
            <person name="Brodie E.L."/>
            <person name="Williams K.H."/>
            <person name="Hubbard S.S."/>
            <person name="Banfield J.F."/>
        </authorList>
    </citation>
    <scope>NUCLEOTIDE SEQUENCE [LARGE SCALE GENOMIC DNA]</scope>
</reference>
<keyword evidence="2" id="KW-1133">Transmembrane helix</keyword>
<dbReference type="AlphaFoldDB" id="A0A1G2QK60"/>